<reference evidence="5 6" key="1">
    <citation type="submission" date="2020-03" db="EMBL/GenBank/DDBJ databases">
        <title>WGS of actinomycetes isolated from Thailand.</title>
        <authorList>
            <person name="Thawai C."/>
        </authorList>
    </citation>
    <scope>NUCLEOTIDE SEQUENCE [LARGE SCALE GENOMIC DNA]</scope>
    <source>
        <strain evidence="5 6">FMUSA5-5</strain>
    </source>
</reference>
<sequence length="359" mass="38209">MDDVAPQRADSGEGSAVGRAVVVGGVVAKRPTIMEVARLAGVSHQTVSRYLKFGGAGMKAETSERIKTAIEQLDYRPNLVARAMRNRRTGRLAMLLPAGTAVSALELLAGATTAAHEAGYVVEVVTLGGSPQTWAQRALELSDSGLFEGIVSLTRMSLPTQRPGSVPVVVSPDYDDRMRGVGELADASHMAEIVEGLAAYGHRRFLHLAGDYAHASARERRQVYLDTLDRLGLESYGVIDCRWSAAAARQAVLDLPAGSGVTAVIAANDLVAAGAIRGAWERGLRVPADLSVTGWDDNPVGAFLPPSLTTVRVDHERLGRRVLARLLGVLRGEPTTEDDEPLTQVIWRESTGPAPAQAR</sequence>
<name>A0ABX1BFH3_9ACTN</name>
<dbReference type="PROSITE" id="PS00356">
    <property type="entry name" value="HTH_LACI_1"/>
    <property type="match status" value="1"/>
</dbReference>
<dbReference type="Gene3D" id="1.10.260.40">
    <property type="entry name" value="lambda repressor-like DNA-binding domains"/>
    <property type="match status" value="1"/>
</dbReference>
<gene>
    <name evidence="5" type="ORF">HCN51_34600</name>
</gene>
<dbReference type="InterPro" id="IPR010982">
    <property type="entry name" value="Lambda_DNA-bd_dom_sf"/>
</dbReference>
<evidence type="ECO:0000313" key="6">
    <source>
        <dbReference type="Proteomes" id="UP000696294"/>
    </source>
</evidence>
<dbReference type="InterPro" id="IPR046335">
    <property type="entry name" value="LacI/GalR-like_sensor"/>
</dbReference>
<organism evidence="5 6">
    <name type="scientific">Nonomuraea composti</name>
    <dbReference type="NCBI Taxonomy" id="2720023"/>
    <lineage>
        <taxon>Bacteria</taxon>
        <taxon>Bacillati</taxon>
        <taxon>Actinomycetota</taxon>
        <taxon>Actinomycetes</taxon>
        <taxon>Streptosporangiales</taxon>
        <taxon>Streptosporangiaceae</taxon>
        <taxon>Nonomuraea</taxon>
    </lineage>
</organism>
<dbReference type="Proteomes" id="UP000696294">
    <property type="component" value="Unassembled WGS sequence"/>
</dbReference>
<evidence type="ECO:0000256" key="1">
    <source>
        <dbReference type="ARBA" id="ARBA00023015"/>
    </source>
</evidence>
<keyword evidence="3" id="KW-0804">Transcription</keyword>
<keyword evidence="2" id="KW-0238">DNA-binding</keyword>
<dbReference type="Pfam" id="PF13377">
    <property type="entry name" value="Peripla_BP_3"/>
    <property type="match status" value="1"/>
</dbReference>
<dbReference type="PROSITE" id="PS50932">
    <property type="entry name" value="HTH_LACI_2"/>
    <property type="match status" value="1"/>
</dbReference>
<keyword evidence="1" id="KW-0805">Transcription regulation</keyword>
<dbReference type="PANTHER" id="PTHR30146">
    <property type="entry name" value="LACI-RELATED TRANSCRIPTIONAL REPRESSOR"/>
    <property type="match status" value="1"/>
</dbReference>
<protein>
    <submittedName>
        <fullName evidence="5">LacI family transcriptional regulator</fullName>
    </submittedName>
</protein>
<accession>A0ABX1BFH3</accession>
<dbReference type="InterPro" id="IPR028082">
    <property type="entry name" value="Peripla_BP_I"/>
</dbReference>
<dbReference type="CDD" id="cd01392">
    <property type="entry name" value="HTH_LacI"/>
    <property type="match status" value="1"/>
</dbReference>
<dbReference type="SMART" id="SM00354">
    <property type="entry name" value="HTH_LACI"/>
    <property type="match status" value="1"/>
</dbReference>
<evidence type="ECO:0000256" key="3">
    <source>
        <dbReference type="ARBA" id="ARBA00023163"/>
    </source>
</evidence>
<dbReference type="InterPro" id="IPR000843">
    <property type="entry name" value="HTH_LacI"/>
</dbReference>
<keyword evidence="6" id="KW-1185">Reference proteome</keyword>
<dbReference type="SUPFAM" id="SSF47413">
    <property type="entry name" value="lambda repressor-like DNA-binding domains"/>
    <property type="match status" value="1"/>
</dbReference>
<comment type="caution">
    <text evidence="5">The sequence shown here is derived from an EMBL/GenBank/DDBJ whole genome shotgun (WGS) entry which is preliminary data.</text>
</comment>
<evidence type="ECO:0000256" key="2">
    <source>
        <dbReference type="ARBA" id="ARBA00023125"/>
    </source>
</evidence>
<evidence type="ECO:0000259" key="4">
    <source>
        <dbReference type="PROSITE" id="PS50932"/>
    </source>
</evidence>
<proteinExistence type="predicted"/>
<dbReference type="Gene3D" id="3.40.50.2300">
    <property type="match status" value="2"/>
</dbReference>
<dbReference type="EMBL" id="JAATEP010000030">
    <property type="protein sequence ID" value="NJP94516.1"/>
    <property type="molecule type" value="Genomic_DNA"/>
</dbReference>
<dbReference type="Pfam" id="PF00356">
    <property type="entry name" value="LacI"/>
    <property type="match status" value="1"/>
</dbReference>
<evidence type="ECO:0000313" key="5">
    <source>
        <dbReference type="EMBL" id="NJP94516.1"/>
    </source>
</evidence>
<dbReference type="SUPFAM" id="SSF53822">
    <property type="entry name" value="Periplasmic binding protein-like I"/>
    <property type="match status" value="1"/>
</dbReference>
<feature type="domain" description="HTH lacI-type" evidence="4">
    <location>
        <begin position="31"/>
        <end position="86"/>
    </location>
</feature>
<dbReference type="PANTHER" id="PTHR30146:SF109">
    <property type="entry name" value="HTH-TYPE TRANSCRIPTIONAL REGULATOR GALS"/>
    <property type="match status" value="1"/>
</dbReference>